<keyword evidence="4" id="KW-1185">Reference proteome</keyword>
<proteinExistence type="predicted"/>
<dbReference type="AlphaFoldDB" id="A0A6P1BII3"/>
<organism evidence="3 4">
    <name type="scientific">Bradyrhizobium uaiense</name>
    <dbReference type="NCBI Taxonomy" id="2594946"/>
    <lineage>
        <taxon>Bacteria</taxon>
        <taxon>Pseudomonadati</taxon>
        <taxon>Pseudomonadota</taxon>
        <taxon>Alphaproteobacteria</taxon>
        <taxon>Hyphomicrobiales</taxon>
        <taxon>Nitrobacteraceae</taxon>
        <taxon>Bradyrhizobium</taxon>
    </lineage>
</organism>
<accession>A0A6P1BII3</accession>
<feature type="region of interest" description="Disordered" evidence="1">
    <location>
        <begin position="27"/>
        <end position="54"/>
    </location>
</feature>
<protein>
    <recommendedName>
        <fullName evidence="5">Invasion associated locus B family protein</fullName>
    </recommendedName>
</protein>
<name>A0A6P1BII3_9BRAD</name>
<dbReference type="EMBL" id="VKHP01000056">
    <property type="protein sequence ID" value="NEU97342.1"/>
    <property type="molecule type" value="Genomic_DNA"/>
</dbReference>
<gene>
    <name evidence="3" type="ORF">FNJ47_16235</name>
</gene>
<dbReference type="Proteomes" id="UP000468531">
    <property type="component" value="Unassembled WGS sequence"/>
</dbReference>
<evidence type="ECO:0008006" key="5">
    <source>
        <dbReference type="Google" id="ProtNLM"/>
    </source>
</evidence>
<evidence type="ECO:0000256" key="2">
    <source>
        <dbReference type="SAM" id="SignalP"/>
    </source>
</evidence>
<evidence type="ECO:0000313" key="4">
    <source>
        <dbReference type="Proteomes" id="UP000468531"/>
    </source>
</evidence>
<comment type="caution">
    <text evidence="3">The sequence shown here is derived from an EMBL/GenBank/DDBJ whole genome shotgun (WGS) entry which is preliminary data.</text>
</comment>
<feature type="signal peptide" evidence="2">
    <location>
        <begin position="1"/>
        <end position="23"/>
    </location>
</feature>
<evidence type="ECO:0000256" key="1">
    <source>
        <dbReference type="SAM" id="MobiDB-lite"/>
    </source>
</evidence>
<evidence type="ECO:0000313" key="3">
    <source>
        <dbReference type="EMBL" id="NEU97342.1"/>
    </source>
</evidence>
<feature type="chain" id="PRO_5027064087" description="Invasion associated locus B family protein" evidence="2">
    <location>
        <begin position="24"/>
        <end position="213"/>
    </location>
</feature>
<reference evidence="3 4" key="1">
    <citation type="journal article" date="2020" name="Arch. Microbiol.">
        <title>Bradyrhizobium uaiense sp. nov., a new highly efficient cowpea symbiont.</title>
        <authorList>
            <person name="Cabral Michel D."/>
            <person name="Azarias Guimaraes A."/>
            <person name="Martins da Costa E."/>
            <person name="Soares de Carvalho T."/>
            <person name="Balsanelli E."/>
            <person name="Willems A."/>
            <person name="Maltempi de Souza E."/>
            <person name="de Souza Moreira F.M."/>
        </authorList>
    </citation>
    <scope>NUCLEOTIDE SEQUENCE [LARGE SCALE GENOMIC DNA]</scope>
    <source>
        <strain evidence="3 4">UFLA 03-164</strain>
    </source>
</reference>
<keyword evidence="2" id="KW-0732">Signal</keyword>
<dbReference type="RefSeq" id="WP_163154690.1">
    <property type="nucleotide sequence ID" value="NZ_VKHP01000056.1"/>
</dbReference>
<sequence>MKVTLSLPMTRLTLLCTVLMVLAHGSGRTETPRPDGPRPSMMNCASGVSPEQRRRCDEEAFRQVESGSQSTQLEGGWRLVRSRDPEGGSDAISAMHVVDSSESDPRLAGLSLQCGRDGIDVALIVLEPLARSERPTVALAAGGKRAEFEASVVQGGAALRLPANASKLVAGDWQSTAELSVEIATKPNAILGVVPISGLSTALSYLSQNCHVK</sequence>